<organism evidence="1">
    <name type="scientific">Oryza brachyantha</name>
    <name type="common">malo sina</name>
    <dbReference type="NCBI Taxonomy" id="4533"/>
    <lineage>
        <taxon>Eukaryota</taxon>
        <taxon>Viridiplantae</taxon>
        <taxon>Streptophyta</taxon>
        <taxon>Embryophyta</taxon>
        <taxon>Tracheophyta</taxon>
        <taxon>Spermatophyta</taxon>
        <taxon>Magnoliopsida</taxon>
        <taxon>Liliopsida</taxon>
        <taxon>Poales</taxon>
        <taxon>Poaceae</taxon>
        <taxon>BOP clade</taxon>
        <taxon>Oryzoideae</taxon>
        <taxon>Oryzeae</taxon>
        <taxon>Oryzinae</taxon>
        <taxon>Oryza</taxon>
    </lineage>
</organism>
<dbReference type="AlphaFoldDB" id="J3MSS2"/>
<dbReference type="Proteomes" id="UP000006038">
    <property type="component" value="Chromosome 8"/>
</dbReference>
<reference evidence="1" key="2">
    <citation type="submission" date="2013-04" db="UniProtKB">
        <authorList>
            <consortium name="EnsemblPlants"/>
        </authorList>
    </citation>
    <scope>IDENTIFICATION</scope>
</reference>
<accession>J3MSS2</accession>
<name>J3MSS2_ORYBR</name>
<reference evidence="1" key="1">
    <citation type="journal article" date="2013" name="Nat. Commun.">
        <title>Whole-genome sequencing of Oryza brachyantha reveals mechanisms underlying Oryza genome evolution.</title>
        <authorList>
            <person name="Chen J."/>
            <person name="Huang Q."/>
            <person name="Gao D."/>
            <person name="Wang J."/>
            <person name="Lang Y."/>
            <person name="Liu T."/>
            <person name="Li B."/>
            <person name="Bai Z."/>
            <person name="Luis Goicoechea J."/>
            <person name="Liang C."/>
            <person name="Chen C."/>
            <person name="Zhang W."/>
            <person name="Sun S."/>
            <person name="Liao Y."/>
            <person name="Zhang X."/>
            <person name="Yang L."/>
            <person name="Song C."/>
            <person name="Wang M."/>
            <person name="Shi J."/>
            <person name="Liu G."/>
            <person name="Liu J."/>
            <person name="Zhou H."/>
            <person name="Zhou W."/>
            <person name="Yu Q."/>
            <person name="An N."/>
            <person name="Chen Y."/>
            <person name="Cai Q."/>
            <person name="Wang B."/>
            <person name="Liu B."/>
            <person name="Min J."/>
            <person name="Huang Y."/>
            <person name="Wu H."/>
            <person name="Li Z."/>
            <person name="Zhang Y."/>
            <person name="Yin Y."/>
            <person name="Song W."/>
            <person name="Jiang J."/>
            <person name="Jackson S.A."/>
            <person name="Wing R.A."/>
            <person name="Wang J."/>
            <person name="Chen M."/>
        </authorList>
    </citation>
    <scope>NUCLEOTIDE SEQUENCE [LARGE SCALE GENOMIC DNA]</scope>
    <source>
        <strain evidence="1">cv. IRGC 101232</strain>
    </source>
</reference>
<evidence type="ECO:0000313" key="1">
    <source>
        <dbReference type="EnsemblPlants" id="OB08G21520.1"/>
    </source>
</evidence>
<dbReference type="Gramene" id="OB08G21520.1">
    <property type="protein sequence ID" value="OB08G21520.1"/>
    <property type="gene ID" value="OB08G21520"/>
</dbReference>
<evidence type="ECO:0000313" key="2">
    <source>
        <dbReference type="Proteomes" id="UP000006038"/>
    </source>
</evidence>
<sequence>MAGTLEGSATPDAKWSASARVDVVAGEARGGGSTLWPSTFGAATPRPLYPSPLADVPVIGPTRLWWRGTRAVAGEARATTSSSAVARLQSLVLVAMVVANSTNVF</sequence>
<proteinExistence type="predicted"/>
<protein>
    <submittedName>
        <fullName evidence="1">Uncharacterized protein</fullName>
    </submittedName>
</protein>
<dbReference type="HOGENOM" id="CLU_2240765_0_0_1"/>
<keyword evidence="2" id="KW-1185">Reference proteome</keyword>
<dbReference type="EnsemblPlants" id="OB08G21520.1">
    <property type="protein sequence ID" value="OB08G21520.1"/>
    <property type="gene ID" value="OB08G21520"/>
</dbReference>